<accession>A0A6A6I9X7</accession>
<keyword evidence="2" id="KW-1185">Reference proteome</keyword>
<evidence type="ECO:0000313" key="1">
    <source>
        <dbReference type="EMBL" id="KAF2247181.1"/>
    </source>
</evidence>
<dbReference type="AlphaFoldDB" id="A0A6A6I9X7"/>
<protein>
    <submittedName>
        <fullName evidence="1">Uncharacterized protein</fullName>
    </submittedName>
</protein>
<dbReference type="RefSeq" id="XP_033682185.1">
    <property type="nucleotide sequence ID" value="XM_033833479.1"/>
</dbReference>
<sequence>MNGSADQFRSIRHLTLSGVSFEKDGILNLTPLRDNVDGSGLPVLTALKRLELAFIIIGQDTAVYLSDLNNLSLSGDDSSWDTFGRLGNSRLLGATLSDVHFVPDNKLDEDHSEQDDLYERPRGSAWIIADDSTIAAEIDDRFGQYFLQDAFFVQPIRFVLPADAQHYILTGLNNPLDNLSCWGVDVLWIGWYW</sequence>
<proteinExistence type="predicted"/>
<evidence type="ECO:0000313" key="2">
    <source>
        <dbReference type="Proteomes" id="UP000800094"/>
    </source>
</evidence>
<dbReference type="Proteomes" id="UP000800094">
    <property type="component" value="Unassembled WGS sequence"/>
</dbReference>
<reference evidence="1" key="1">
    <citation type="journal article" date="2020" name="Stud. Mycol.">
        <title>101 Dothideomycetes genomes: a test case for predicting lifestyles and emergence of pathogens.</title>
        <authorList>
            <person name="Haridas S."/>
            <person name="Albert R."/>
            <person name="Binder M."/>
            <person name="Bloem J."/>
            <person name="Labutti K."/>
            <person name="Salamov A."/>
            <person name="Andreopoulos B."/>
            <person name="Baker S."/>
            <person name="Barry K."/>
            <person name="Bills G."/>
            <person name="Bluhm B."/>
            <person name="Cannon C."/>
            <person name="Castanera R."/>
            <person name="Culley D."/>
            <person name="Daum C."/>
            <person name="Ezra D."/>
            <person name="Gonzalez J."/>
            <person name="Henrissat B."/>
            <person name="Kuo A."/>
            <person name="Liang C."/>
            <person name="Lipzen A."/>
            <person name="Lutzoni F."/>
            <person name="Magnuson J."/>
            <person name="Mondo S."/>
            <person name="Nolan M."/>
            <person name="Ohm R."/>
            <person name="Pangilinan J."/>
            <person name="Park H.-J."/>
            <person name="Ramirez L."/>
            <person name="Alfaro M."/>
            <person name="Sun H."/>
            <person name="Tritt A."/>
            <person name="Yoshinaga Y."/>
            <person name="Zwiers L.-H."/>
            <person name="Turgeon B."/>
            <person name="Goodwin S."/>
            <person name="Spatafora J."/>
            <person name="Crous P."/>
            <person name="Grigoriev I."/>
        </authorList>
    </citation>
    <scope>NUCLEOTIDE SEQUENCE</scope>
    <source>
        <strain evidence="1">CBS 122368</strain>
    </source>
</reference>
<dbReference type="GeneID" id="54586809"/>
<organism evidence="1 2">
    <name type="scientific">Trematosphaeria pertusa</name>
    <dbReference type="NCBI Taxonomy" id="390896"/>
    <lineage>
        <taxon>Eukaryota</taxon>
        <taxon>Fungi</taxon>
        <taxon>Dikarya</taxon>
        <taxon>Ascomycota</taxon>
        <taxon>Pezizomycotina</taxon>
        <taxon>Dothideomycetes</taxon>
        <taxon>Pleosporomycetidae</taxon>
        <taxon>Pleosporales</taxon>
        <taxon>Massarineae</taxon>
        <taxon>Trematosphaeriaceae</taxon>
        <taxon>Trematosphaeria</taxon>
    </lineage>
</organism>
<dbReference type="EMBL" id="ML987197">
    <property type="protein sequence ID" value="KAF2247181.1"/>
    <property type="molecule type" value="Genomic_DNA"/>
</dbReference>
<name>A0A6A6I9X7_9PLEO</name>
<gene>
    <name evidence="1" type="ORF">BU26DRAFT_566170</name>
</gene>